<evidence type="ECO:0000313" key="2">
    <source>
        <dbReference type="Proteomes" id="UP000002969"/>
    </source>
</evidence>
<dbReference type="RefSeq" id="WP_002978612.1">
    <property type="nucleotide sequence ID" value="NZ_GL379781.1"/>
</dbReference>
<sequence length="570" mass="67605">MRKLKSRRYLKLVVALGWKDIFPEKIEKRNVLDFLTGIDPDVLLITVCAINQSLDEGESFEDNLIQSLSNAEKKKYRHEISRILSILDKKNSDSSINEEKCIFNTKANSLLIKKIVENYVYLKEKADPDFESFPFIKAYLLFNTEVYPGNKFMDDIPPAYFKSLSQFIITAKTIDFDFVYHQLFIFARLRSLFEYLCRNYSGFLQKFEEKYNINGLDKYIFDQLSLLNYLDDKNYIRLNPENSNEIQIKEFCEELCINSLFNKNKIELKYFPLLKDSDDQNGYFVLNKAYLFLYFYHKIKFKAFQFLTEEYNAFNSYNDFSSEYAEKGGEEILFRNLIQQSLKNKYYKIIFNDTDKSLIDGMIFNNRHIFLFEFKDYESINKLDSIYNYDEVEKILDKNFVEKKGVSQLISMIKRLKGNSYFDEFIINKKIKTHTIEIYPVLVVSNAFYNIPSLEHYLGIKMSEKMKELDTGFKKVHNLTMLDLNSLVELIYYNNQFDLVKCLKEYALKKSKFNENVIVPNYPSFRDTFVKTDVVKNGDFITQFLKSTNFDDNEDIKAMPDDFFKLRGKA</sequence>
<keyword evidence="2" id="KW-1185">Reference proteome</keyword>
<name>A0ABP2IKD0_CHRGE</name>
<dbReference type="Proteomes" id="UP000002969">
    <property type="component" value="Unassembled WGS sequence"/>
</dbReference>
<evidence type="ECO:0008006" key="3">
    <source>
        <dbReference type="Google" id="ProtNLM"/>
    </source>
</evidence>
<gene>
    <name evidence="1" type="ORF">HMPREF0204_13195</name>
</gene>
<comment type="caution">
    <text evidence="1">The sequence shown here is derived from an EMBL/GenBank/DDBJ whole genome shotgun (WGS) entry which is preliminary data.</text>
</comment>
<proteinExistence type="predicted"/>
<dbReference type="EMBL" id="ACKQ02000007">
    <property type="protein sequence ID" value="EFK34126.1"/>
    <property type="molecule type" value="Genomic_DNA"/>
</dbReference>
<protein>
    <recommendedName>
        <fullName evidence="3">NERD domain-containing protein</fullName>
    </recommendedName>
</protein>
<reference evidence="1" key="1">
    <citation type="submission" date="2010-06" db="EMBL/GenBank/DDBJ databases">
        <authorList>
            <person name="Muzny D."/>
            <person name="Qin X."/>
            <person name="Buhay C."/>
            <person name="Dugan-Rocha S."/>
            <person name="Ding Y."/>
            <person name="Chen G."/>
            <person name="Hawes A."/>
            <person name="Holder M."/>
            <person name="Jhangiani S."/>
            <person name="Johnson A."/>
            <person name="Khan Z."/>
            <person name="Li Z."/>
            <person name="Liu W."/>
            <person name="Liu X."/>
            <person name="Perez L."/>
            <person name="Shen H."/>
            <person name="Wang Q."/>
            <person name="Watt J."/>
            <person name="Xi L."/>
            <person name="Xin Y."/>
            <person name="Zhou J."/>
            <person name="Deng J."/>
            <person name="Jiang H."/>
            <person name="Liu Y."/>
            <person name="Qu J."/>
            <person name="Song X.-Z."/>
            <person name="Zhang L."/>
            <person name="Villasana D."/>
            <person name="Johnson A."/>
            <person name="Liu J."/>
            <person name="Liyanage D."/>
            <person name="Lorensuhewa L."/>
            <person name="Robinson T."/>
            <person name="Song A."/>
            <person name="Song B.-B."/>
            <person name="Dinh H."/>
            <person name="Thornton R."/>
            <person name="Coyle M."/>
            <person name="Francisco L."/>
            <person name="Jackson L."/>
            <person name="Javaid M."/>
            <person name="Korchina V."/>
            <person name="Kovar C."/>
            <person name="Mata R."/>
            <person name="Mathew T."/>
            <person name="Ngo R."/>
            <person name="Nguyen L."/>
            <person name="Nguyen N."/>
            <person name="Okwuonu G."/>
            <person name="Ongeri F."/>
            <person name="Pham C."/>
            <person name="Simmons D."/>
            <person name="Wilczek-Boney K."/>
            <person name="Hale W."/>
            <person name="Jakkamsetti A."/>
            <person name="Pham P."/>
            <person name="Ruth R."/>
            <person name="San Lucas F."/>
            <person name="Warren J."/>
            <person name="Zhang J."/>
            <person name="Zhao Z."/>
            <person name="Zhou C."/>
            <person name="Zhu D."/>
            <person name="Lee S."/>
            <person name="Bess C."/>
            <person name="Blankenburg K."/>
            <person name="Forbes L."/>
            <person name="Fu Q."/>
            <person name="Gubbala S."/>
            <person name="Hirani K."/>
            <person name="Jayaseelan J.C."/>
            <person name="Lara F."/>
            <person name="Munidasa M."/>
            <person name="Palculict T."/>
            <person name="Patil S."/>
            <person name="Pu L.-L."/>
            <person name="Saada N."/>
            <person name="Tang L."/>
            <person name="Weissenberger G."/>
            <person name="Zhu Y."/>
            <person name="Hemphill L."/>
            <person name="Shang Y."/>
            <person name="Youmans B."/>
            <person name="Ayvaz T."/>
            <person name="Ross M."/>
            <person name="Santibanez J."/>
            <person name="Aqrawi P."/>
            <person name="Gross S."/>
            <person name="Joshi V."/>
            <person name="Fowler G."/>
            <person name="Nazareth L."/>
            <person name="Reid J."/>
            <person name="Worley K."/>
            <person name="Petrosino J."/>
            <person name="Highlander S."/>
            <person name="Gibbs R."/>
        </authorList>
    </citation>
    <scope>NUCLEOTIDE SEQUENCE [LARGE SCALE GENOMIC DNA]</scope>
    <source>
        <strain evidence="1">ATCC 35910</strain>
    </source>
</reference>
<dbReference type="GeneID" id="93021578"/>
<organism evidence="1 2">
    <name type="scientific">Chryseobacterium gleum ATCC 35910</name>
    <dbReference type="NCBI Taxonomy" id="525257"/>
    <lineage>
        <taxon>Bacteria</taxon>
        <taxon>Pseudomonadati</taxon>
        <taxon>Bacteroidota</taxon>
        <taxon>Flavobacteriia</taxon>
        <taxon>Flavobacteriales</taxon>
        <taxon>Weeksellaceae</taxon>
        <taxon>Chryseobacterium group</taxon>
        <taxon>Chryseobacterium</taxon>
    </lineage>
</organism>
<accession>A0ABP2IKD0</accession>
<evidence type="ECO:0000313" key="1">
    <source>
        <dbReference type="EMBL" id="EFK34126.1"/>
    </source>
</evidence>